<evidence type="ECO:0000313" key="2">
    <source>
        <dbReference type="EMBL" id="ABG97054.1"/>
    </source>
</evidence>
<feature type="compositionally biased region" description="Basic residues" evidence="1">
    <location>
        <begin position="248"/>
        <end position="264"/>
    </location>
</feature>
<dbReference type="KEGG" id="rha:RHA1_ro05273"/>
<proteinExistence type="predicted"/>
<dbReference type="Proteomes" id="UP000008710">
    <property type="component" value="Chromosome"/>
</dbReference>
<name>Q0S5Y2_RHOJR</name>
<reference evidence="3" key="1">
    <citation type="journal article" date="2006" name="Proc. Natl. Acad. Sci. U.S.A.">
        <title>The complete genome of Rhodococcus sp. RHA1 provides insights into a catabolic powerhouse.</title>
        <authorList>
            <person name="McLeod M.P."/>
            <person name="Warren R.L."/>
            <person name="Hsiao W.W.L."/>
            <person name="Araki N."/>
            <person name="Myhre M."/>
            <person name="Fernandes C."/>
            <person name="Miyazawa D."/>
            <person name="Wong W."/>
            <person name="Lillquist A.L."/>
            <person name="Wang D."/>
            <person name="Dosanjh M."/>
            <person name="Hara H."/>
            <person name="Petrescu A."/>
            <person name="Morin R.D."/>
            <person name="Yang G."/>
            <person name="Stott J.M."/>
            <person name="Schein J.E."/>
            <person name="Shin H."/>
            <person name="Smailus D."/>
            <person name="Siddiqui A.S."/>
            <person name="Marra M.A."/>
            <person name="Jones S.J.M."/>
            <person name="Holt R."/>
            <person name="Brinkman F.S.L."/>
            <person name="Miyauchi K."/>
            <person name="Fukuda M."/>
            <person name="Davies J.E."/>
            <person name="Mohn W.W."/>
            <person name="Eltis L.D."/>
        </authorList>
    </citation>
    <scope>NUCLEOTIDE SEQUENCE [LARGE SCALE GENOMIC DNA]</scope>
    <source>
        <strain evidence="3">RHA1</strain>
    </source>
</reference>
<feature type="region of interest" description="Disordered" evidence="1">
    <location>
        <begin position="18"/>
        <end position="109"/>
    </location>
</feature>
<accession>Q0S5Y2</accession>
<dbReference type="HOGENOM" id="CLU_1007880_0_0_11"/>
<dbReference type="AlphaFoldDB" id="Q0S5Y2"/>
<feature type="compositionally biased region" description="Pro residues" evidence="1">
    <location>
        <begin position="64"/>
        <end position="104"/>
    </location>
</feature>
<evidence type="ECO:0000313" key="3">
    <source>
        <dbReference type="Proteomes" id="UP000008710"/>
    </source>
</evidence>
<sequence length="276" mass="29680">MTYFSGLSQDFAETICRDFDSRTPGPLADRGSDKLQGSSKVTTTEGTESGEDSPIVPPDGTRESPPPPPPGGSFASPVPPIRPPAAPPPPPYPPPPPAPIPSPTAPGASHRNFLRCRRIRDHRKAGRARPVGSEHGLSAAVPVLADPDVHRRSRNEPGVTTGYRSPAAGSDRAATAVTASAADRLDVHLPDAVRNPQRYTVDTSGRRHFAGVVGVRAGDRRLGLDALRRQLRHCHSRTREDRQPARGGTHRRGHTEKPYLRHRPPTLTLPGRAPAR</sequence>
<organism evidence="2 3">
    <name type="scientific">Rhodococcus jostii (strain RHA1)</name>
    <dbReference type="NCBI Taxonomy" id="101510"/>
    <lineage>
        <taxon>Bacteria</taxon>
        <taxon>Bacillati</taxon>
        <taxon>Actinomycetota</taxon>
        <taxon>Actinomycetes</taxon>
        <taxon>Mycobacteriales</taxon>
        <taxon>Nocardiaceae</taxon>
        <taxon>Rhodococcus</taxon>
    </lineage>
</organism>
<evidence type="ECO:0000256" key="1">
    <source>
        <dbReference type="SAM" id="MobiDB-lite"/>
    </source>
</evidence>
<protein>
    <submittedName>
        <fullName evidence="2">Uncharacterized protein</fullName>
    </submittedName>
</protein>
<feature type="compositionally biased region" description="Low complexity" evidence="1">
    <location>
        <begin position="37"/>
        <end position="47"/>
    </location>
</feature>
<dbReference type="EMBL" id="CP000431">
    <property type="protein sequence ID" value="ABG97054.1"/>
    <property type="molecule type" value="Genomic_DNA"/>
</dbReference>
<feature type="region of interest" description="Disordered" evidence="1">
    <location>
        <begin position="234"/>
        <end position="276"/>
    </location>
</feature>
<feature type="region of interest" description="Disordered" evidence="1">
    <location>
        <begin position="123"/>
        <end position="172"/>
    </location>
</feature>
<gene>
    <name evidence="2" type="ordered locus">RHA1_ro05273</name>
</gene>